<dbReference type="EMBL" id="LUGG01000013">
    <property type="protein sequence ID" value="OBZ70750.1"/>
    <property type="molecule type" value="Genomic_DNA"/>
</dbReference>
<dbReference type="InterPro" id="IPR052922">
    <property type="entry name" value="Cytidylate_Kinase-2"/>
</dbReference>
<proteinExistence type="predicted"/>
<dbReference type="AlphaFoldDB" id="A0A1C7M1E1"/>
<accession>A0A1C7M1E1</accession>
<feature type="domain" description="DUF6593" evidence="1">
    <location>
        <begin position="59"/>
        <end position="156"/>
    </location>
</feature>
<protein>
    <recommendedName>
        <fullName evidence="1">DUF6593 domain-containing protein</fullName>
    </recommendedName>
</protein>
<dbReference type="Proteomes" id="UP000092993">
    <property type="component" value="Unassembled WGS sequence"/>
</dbReference>
<dbReference type="Pfam" id="PF20236">
    <property type="entry name" value="DUF6593"/>
    <property type="match status" value="1"/>
</dbReference>
<dbReference type="OMA" id="WKERPRD"/>
<keyword evidence="3" id="KW-1185">Reference proteome</keyword>
<name>A0A1C7M1E1_GRIFR</name>
<evidence type="ECO:0000313" key="2">
    <source>
        <dbReference type="EMBL" id="OBZ70750.1"/>
    </source>
</evidence>
<reference evidence="2 3" key="1">
    <citation type="submission" date="2016-03" db="EMBL/GenBank/DDBJ databases">
        <title>Whole genome sequencing of Grifola frondosa 9006-11.</title>
        <authorList>
            <person name="Min B."/>
            <person name="Park H."/>
            <person name="Kim J.-G."/>
            <person name="Cho H."/>
            <person name="Oh Y.-L."/>
            <person name="Kong W.-S."/>
            <person name="Choi I.-G."/>
        </authorList>
    </citation>
    <scope>NUCLEOTIDE SEQUENCE [LARGE SCALE GENOMIC DNA]</scope>
    <source>
        <strain evidence="2 3">9006-11</strain>
    </source>
</reference>
<dbReference type="PANTHER" id="PTHR37816:SF1">
    <property type="entry name" value="TOXIN"/>
    <property type="match status" value="1"/>
</dbReference>
<evidence type="ECO:0000313" key="3">
    <source>
        <dbReference type="Proteomes" id="UP000092993"/>
    </source>
</evidence>
<dbReference type="InterPro" id="IPR027417">
    <property type="entry name" value="P-loop_NTPase"/>
</dbReference>
<gene>
    <name evidence="2" type="ORF">A0H81_09312</name>
</gene>
<dbReference type="PANTHER" id="PTHR37816">
    <property type="entry name" value="YALI0E33011P"/>
    <property type="match status" value="1"/>
</dbReference>
<dbReference type="InterPro" id="IPR046528">
    <property type="entry name" value="DUF6593"/>
</dbReference>
<dbReference type="OrthoDB" id="3242031at2759"/>
<dbReference type="SUPFAM" id="SSF52540">
    <property type="entry name" value="P-loop containing nucleoside triphosphate hydrolases"/>
    <property type="match status" value="1"/>
</dbReference>
<organism evidence="2 3">
    <name type="scientific">Grifola frondosa</name>
    <name type="common">Maitake</name>
    <name type="synonym">Polyporus frondosus</name>
    <dbReference type="NCBI Taxonomy" id="5627"/>
    <lineage>
        <taxon>Eukaryota</taxon>
        <taxon>Fungi</taxon>
        <taxon>Dikarya</taxon>
        <taxon>Basidiomycota</taxon>
        <taxon>Agaricomycotina</taxon>
        <taxon>Agaricomycetes</taxon>
        <taxon>Polyporales</taxon>
        <taxon>Grifolaceae</taxon>
        <taxon>Grifola</taxon>
    </lineage>
</organism>
<evidence type="ECO:0000259" key="1">
    <source>
        <dbReference type="Pfam" id="PF20236"/>
    </source>
</evidence>
<comment type="caution">
    <text evidence="2">The sequence shown here is derived from an EMBL/GenBank/DDBJ whole genome shotgun (WGS) entry which is preliminary data.</text>
</comment>
<sequence length="383" mass="42579">MPYFLEDSTGELTGSEFVDLYNRMHLSLKCTLRDAHHIAYVIYDSLSCRTSPGRGGLLVPLASLDFGANNALGTIKIGDGEHVNMNEHLAKTSTLGSSKTRKFVASDGQEYKWTWQGDGDAQWTCLNSNGYHVASYSLKPAGEPKYSGSSGCMLTVEESYPHIVGGELFSSSGPRVILMLCHTAVTLFRHCLAMARAGSEYKSWEIAVVISQQSTLARELAEILRVPHVALDTLYWLPSWGASTSDAFRAKIRTALNQDPRGWVVDGMYTMHLGDFVAAEATDVIWLDPPLVQYLPRLCLRTLLRLFGLAPPCSPGCDESVRDVFSRNGIVWWCVSQHWRVRKVQTERMRADGVHVGGKRRRIGGWGGELVVWKQSVRQAIRV</sequence>